<feature type="signal peptide" evidence="1">
    <location>
        <begin position="1"/>
        <end position="24"/>
    </location>
</feature>
<dbReference type="Proteomes" id="UP000694580">
    <property type="component" value="Chromosome 2"/>
</dbReference>
<dbReference type="GeneTree" id="ENSGT00390000014726"/>
<organism evidence="3 4">
    <name type="scientific">Denticeps clupeoides</name>
    <name type="common">denticle herring</name>
    <dbReference type="NCBI Taxonomy" id="299321"/>
    <lineage>
        <taxon>Eukaryota</taxon>
        <taxon>Metazoa</taxon>
        <taxon>Chordata</taxon>
        <taxon>Craniata</taxon>
        <taxon>Vertebrata</taxon>
        <taxon>Euteleostomi</taxon>
        <taxon>Actinopterygii</taxon>
        <taxon>Neopterygii</taxon>
        <taxon>Teleostei</taxon>
        <taxon>Clupei</taxon>
        <taxon>Clupeiformes</taxon>
        <taxon>Denticipitoidei</taxon>
        <taxon>Denticipitidae</taxon>
        <taxon>Denticeps</taxon>
    </lineage>
</organism>
<reference evidence="3 4" key="1">
    <citation type="submission" date="2020-06" db="EMBL/GenBank/DDBJ databases">
        <authorList>
            <consortium name="Wellcome Sanger Institute Data Sharing"/>
        </authorList>
    </citation>
    <scope>NUCLEOTIDE SEQUENCE [LARGE SCALE GENOMIC DNA]</scope>
</reference>
<evidence type="ECO:0000313" key="3">
    <source>
        <dbReference type="Ensembl" id="ENSDCDP00010035856.1"/>
    </source>
</evidence>
<dbReference type="PANTHER" id="PTHR11261">
    <property type="entry name" value="INTERPHOTORECEPTOR RETINOID-BINDING PROTEIN"/>
    <property type="match status" value="1"/>
</dbReference>
<gene>
    <name evidence="3" type="primary">RBP3</name>
</gene>
<evidence type="ECO:0000256" key="1">
    <source>
        <dbReference type="SAM" id="SignalP"/>
    </source>
</evidence>
<reference evidence="3" key="2">
    <citation type="submission" date="2025-08" db="UniProtKB">
        <authorList>
            <consortium name="Ensembl"/>
        </authorList>
    </citation>
    <scope>IDENTIFICATION</scope>
</reference>
<keyword evidence="4" id="KW-1185">Reference proteome</keyword>
<dbReference type="SMART" id="SM00245">
    <property type="entry name" value="TSPc"/>
    <property type="match status" value="2"/>
</dbReference>
<accession>A0AAY4CU82</accession>
<dbReference type="GeneID" id="114770222"/>
<sequence>MSCLPILLLASLGVFSTVFVTCDAFPPALIMDMAKILLDNYCSPEKLAGMEEAIEAATSNTEILSIPDPNALAGVLSEGVKNTIYDSRVVVTYEPNYVPIKSPALPALLPEQMAAMLQGSIKVEVLDSNVGYMKIQHIIGEEMAQQIGPQLIEMIWDKLLPTSALILDFRYTGSGDLTGIPYIVSYFTDPEPLIHIDTIYDRSSNTTTNLMSMPALMGKRYGTTKPLILLTSQNTKGVAEDVAYSLKNLKRATIVGEKTAGGSVKIEKFKLGDSDFYVTVPVAKSTSPITGKSWEIVGVTPDVEVLADDALDAAVEILSLRSEIPSLLQDTGTVIAENYAFEDIAADVAEKLAGLAASGEYDTINSKEELLAKLSSDLVKLSGDKGLSAIPSPPPPLVNPSPEMLVQLIKLSFQTDVFENNIGYLRFDQFGDFEQVAVIAKIIVEHVWNKVVDTDALIVDLRYNLGGYTTALPGFCSYFFDNDKEIVLDKIYDRPSGTTHELVTLSELTGTRYGGKKGLVILSSGQTAGAAEEFIFIMKRLGRAMIIGETTLGGFQPPKTFRIGESDVYLSVPTAHSDTTMGPGWEGAGIIPHIPVSAEAALNTAKGILNKQFGGQK</sequence>
<feature type="domain" description="Tail specific protease" evidence="2">
    <location>
        <begin position="109"/>
        <end position="306"/>
    </location>
</feature>
<dbReference type="GO" id="GO:0008236">
    <property type="term" value="F:serine-type peptidase activity"/>
    <property type="evidence" value="ECO:0007669"/>
    <property type="project" value="InterPro"/>
</dbReference>
<feature type="domain" description="Tail specific protease" evidence="2">
    <location>
        <begin position="401"/>
        <end position="597"/>
    </location>
</feature>
<dbReference type="Pfam" id="PF03572">
    <property type="entry name" value="Peptidase_S41"/>
    <property type="match status" value="2"/>
</dbReference>
<dbReference type="RefSeq" id="XP_028819799.1">
    <property type="nucleotide sequence ID" value="XM_028963966.1"/>
</dbReference>
<dbReference type="AlphaFoldDB" id="A0AAY4CU82"/>
<dbReference type="Gene3D" id="3.30.750.44">
    <property type="match status" value="2"/>
</dbReference>
<dbReference type="GO" id="GO:0019841">
    <property type="term" value="F:retinol binding"/>
    <property type="evidence" value="ECO:0007669"/>
    <property type="project" value="TreeGrafter"/>
</dbReference>
<dbReference type="CDD" id="cd07563">
    <property type="entry name" value="Peptidase_S41_IRBP"/>
    <property type="match status" value="2"/>
</dbReference>
<dbReference type="Ensembl" id="ENSDCDT00010045062.1">
    <property type="protein sequence ID" value="ENSDCDP00010035856.1"/>
    <property type="gene ID" value="ENSDCDG00010023455.1"/>
</dbReference>
<evidence type="ECO:0000259" key="2">
    <source>
        <dbReference type="SMART" id="SM00245"/>
    </source>
</evidence>
<feature type="chain" id="PRO_5044300723" description="Tail specific protease domain-containing protein" evidence="1">
    <location>
        <begin position="25"/>
        <end position="617"/>
    </location>
</feature>
<name>A0AAY4CU82_9TELE</name>
<keyword evidence="1" id="KW-0732">Signal</keyword>
<dbReference type="PANTHER" id="PTHR11261:SF3">
    <property type="entry name" value="RETINOL-BINDING PROTEIN 3"/>
    <property type="match status" value="1"/>
</dbReference>
<proteinExistence type="predicted"/>
<reference evidence="3" key="3">
    <citation type="submission" date="2025-09" db="UniProtKB">
        <authorList>
            <consortium name="Ensembl"/>
        </authorList>
    </citation>
    <scope>IDENTIFICATION</scope>
</reference>
<dbReference type="Gene3D" id="3.90.226.10">
    <property type="entry name" value="2-enoyl-CoA Hydratase, Chain A, domain 1"/>
    <property type="match status" value="2"/>
</dbReference>
<protein>
    <recommendedName>
        <fullName evidence="2">Tail specific protease domain-containing protein</fullName>
    </recommendedName>
</protein>
<dbReference type="GO" id="GO:0006508">
    <property type="term" value="P:proteolysis"/>
    <property type="evidence" value="ECO:0007669"/>
    <property type="project" value="InterPro"/>
</dbReference>
<dbReference type="Pfam" id="PF11918">
    <property type="entry name" value="Peptidase_S41_N"/>
    <property type="match status" value="2"/>
</dbReference>
<evidence type="ECO:0000313" key="4">
    <source>
        <dbReference type="Proteomes" id="UP000694580"/>
    </source>
</evidence>
<dbReference type="InterPro" id="IPR029045">
    <property type="entry name" value="ClpP/crotonase-like_dom_sf"/>
</dbReference>
<dbReference type="SUPFAM" id="SSF52096">
    <property type="entry name" value="ClpP/crotonase"/>
    <property type="match status" value="2"/>
</dbReference>
<dbReference type="InterPro" id="IPR005151">
    <property type="entry name" value="Tail-specific_protease"/>
</dbReference>